<evidence type="ECO:0000256" key="2">
    <source>
        <dbReference type="SAM" id="Phobius"/>
    </source>
</evidence>
<evidence type="ECO:0000313" key="4">
    <source>
        <dbReference type="Proteomes" id="UP000321567"/>
    </source>
</evidence>
<evidence type="ECO:0000256" key="1">
    <source>
        <dbReference type="SAM" id="MobiDB-lite"/>
    </source>
</evidence>
<sequence length="886" mass="94262">MVPRLPPFRAPLPVARRWLILSWLALAWERLVLAFWPAASLVLGGLALGLSGLTLALPAWIQVGVLVLLGLALGLALRLGLRRFSVPRAADAGRRLEQGGALGRHRVLTAAADRLALGRDDPLSRALWRQHRLQARAAARTLRPRPPDPLLAERDPRAVRAVPVLALVVAIAASGGEGPARLLAFLTPRLGAPGDALVARVWLTPPEYTGLPPLSLDSARPAPTDDPSAPVRVPQGTTVLALLHGAADTARLEAGGQETALSPLDPRTLRGTLVIGEGGQLSVKANGHRILDRVLVVDPDHPPGVVFTRPPAPEGRGRLAFSVSVSDDHGVVAAGVSLQPVVPRHSDPRAPFTVDLPLPGPAPRAATVRAQPDLTAHRWAGREVQATPWAEDALGQRTTGPAETVTLPRRAFSHPVARALIAERDRLTEDPGTLPRVVASLDALSTRPEAFDNLTVIFLAVRAARAHLANWGRDADIERVRALLWEAAVRLEDGDSARLNADLDSVRDRLREAQGESLSQEDVDQLVRDMQAVLARTLDTLARTLAEIDPDGSLRRALGASQDATDLGRMLEELRTLNRLGAREAVRDLLARLDRMMEGLSGTPPSAEALQALRDKAAEARALEALRRDQEAVLDDTFRHAQASGGPVPPPGTQTLDTLPGLGLPDSFGGWPPETLTVPPWRPSDPEPNEEPRAERPSSPPAPSSEHGSRGGQHRGNAPQSAQEPPKAPQATRATLTGRQEELARRAEGLLGTLAEQSGVLPRSLGEAALAMDDAAGALKADALDEAMHAQRKALDRLTQDHAAALAALSRMLGPALPTGMGAGLPGPIPRGGQGSGLGPGQDVNVPDASATQRAREILDELHRRANDPARPAPDKAYIERLIPRF</sequence>
<dbReference type="OrthoDB" id="8477685at2"/>
<comment type="caution">
    <text evidence="3">The sequence shown here is derived from an EMBL/GenBank/DDBJ whole genome shotgun (WGS) entry which is preliminary data.</text>
</comment>
<evidence type="ECO:0008006" key="5">
    <source>
        <dbReference type="Google" id="ProtNLM"/>
    </source>
</evidence>
<feature type="region of interest" description="Disordered" evidence="1">
    <location>
        <begin position="819"/>
        <end position="876"/>
    </location>
</feature>
<feature type="compositionally biased region" description="Gly residues" evidence="1">
    <location>
        <begin position="821"/>
        <end position="840"/>
    </location>
</feature>
<keyword evidence="2" id="KW-0812">Transmembrane</keyword>
<gene>
    <name evidence="3" type="ORF">ROR02_03790</name>
</gene>
<keyword evidence="4" id="KW-1185">Reference proteome</keyword>
<dbReference type="AlphaFoldDB" id="A0A512H4A9"/>
<dbReference type="EMBL" id="BJZO01000006">
    <property type="protein sequence ID" value="GEO80248.1"/>
    <property type="molecule type" value="Genomic_DNA"/>
</dbReference>
<feature type="region of interest" description="Disordered" evidence="1">
    <location>
        <begin position="641"/>
        <end position="734"/>
    </location>
</feature>
<accession>A0A512H4A9</accession>
<feature type="compositionally biased region" description="Basic and acidic residues" evidence="1">
    <location>
        <begin position="854"/>
        <end position="876"/>
    </location>
</feature>
<organism evidence="3 4">
    <name type="scientific">Pararhodospirillum oryzae</name>
    <dbReference type="NCBI Taxonomy" id="478448"/>
    <lineage>
        <taxon>Bacteria</taxon>
        <taxon>Pseudomonadati</taxon>
        <taxon>Pseudomonadota</taxon>
        <taxon>Alphaproteobacteria</taxon>
        <taxon>Rhodospirillales</taxon>
        <taxon>Rhodospirillaceae</taxon>
        <taxon>Pararhodospirillum</taxon>
    </lineage>
</organism>
<feature type="transmembrane region" description="Helical" evidence="2">
    <location>
        <begin position="59"/>
        <end position="81"/>
    </location>
</feature>
<name>A0A512H4A9_9PROT</name>
<keyword evidence="2" id="KW-0472">Membrane</keyword>
<protein>
    <recommendedName>
        <fullName evidence="5">TIGR02302 family protein</fullName>
    </recommendedName>
</protein>
<dbReference type="RefSeq" id="WP_147162314.1">
    <property type="nucleotide sequence ID" value="NZ_BJZO01000006.1"/>
</dbReference>
<evidence type="ECO:0000313" key="3">
    <source>
        <dbReference type="EMBL" id="GEO80248.1"/>
    </source>
</evidence>
<keyword evidence="2" id="KW-1133">Transmembrane helix</keyword>
<proteinExistence type="predicted"/>
<dbReference type="Proteomes" id="UP000321567">
    <property type="component" value="Unassembled WGS sequence"/>
</dbReference>
<dbReference type="Pfam" id="PF13779">
    <property type="entry name" value="DUF4175"/>
    <property type="match status" value="1"/>
</dbReference>
<reference evidence="3 4" key="1">
    <citation type="submission" date="2019-07" db="EMBL/GenBank/DDBJ databases">
        <title>Whole genome shotgun sequence of Rhodospirillum oryzae NBRC 107573.</title>
        <authorList>
            <person name="Hosoyama A."/>
            <person name="Uohara A."/>
            <person name="Ohji S."/>
            <person name="Ichikawa N."/>
        </authorList>
    </citation>
    <scope>NUCLEOTIDE SEQUENCE [LARGE SCALE GENOMIC DNA]</scope>
    <source>
        <strain evidence="3 4">NBRC 107573</strain>
    </source>
</reference>
<dbReference type="InterPro" id="IPR012683">
    <property type="entry name" value="CHP02302_TM"/>
</dbReference>